<evidence type="ECO:0000256" key="1">
    <source>
        <dbReference type="SAM" id="Phobius"/>
    </source>
</evidence>
<feature type="transmembrane region" description="Helical" evidence="1">
    <location>
        <begin position="42"/>
        <end position="67"/>
    </location>
</feature>
<dbReference type="InterPro" id="IPR008407">
    <property type="entry name" value="Brnchd-chn_aa_trnsp_AzlD"/>
</dbReference>
<dbReference type="Pfam" id="PF05437">
    <property type="entry name" value="AzlD"/>
    <property type="match status" value="1"/>
</dbReference>
<keyword evidence="1" id="KW-0472">Membrane</keyword>
<dbReference type="EMBL" id="JBHTAP010000001">
    <property type="protein sequence ID" value="MFC7235656.1"/>
    <property type="molecule type" value="Genomic_DNA"/>
</dbReference>
<dbReference type="Proteomes" id="UP001596398">
    <property type="component" value="Unassembled WGS sequence"/>
</dbReference>
<keyword evidence="3" id="KW-1185">Reference proteome</keyword>
<keyword evidence="1" id="KW-1133">Transmembrane helix</keyword>
<dbReference type="GeneID" id="79267353"/>
<evidence type="ECO:0000313" key="3">
    <source>
        <dbReference type="Proteomes" id="UP001596398"/>
    </source>
</evidence>
<feature type="transmembrane region" description="Helical" evidence="1">
    <location>
        <begin position="6"/>
        <end position="30"/>
    </location>
</feature>
<accession>A0ABD5ZQF4</accession>
<evidence type="ECO:0000313" key="2">
    <source>
        <dbReference type="EMBL" id="MFC7235656.1"/>
    </source>
</evidence>
<name>A0ABD5ZQF4_9EURY</name>
<protein>
    <submittedName>
        <fullName evidence="2">AzlD domain-containing protein</fullName>
    </submittedName>
</protein>
<sequence length="120" mass="12090">MTATDAVVWAAVALGGVATFAVRASFVFLYERLDIPELAERALGYVPAAVLAALVVPAVLTLDGVPVAEAGLPPAEALRTLLGSDRVLAAGVAAVVAYYTEDVLATIVVGMGVLLALGAV</sequence>
<comment type="caution">
    <text evidence="2">The sequence shown here is derived from an EMBL/GenBank/DDBJ whole genome shotgun (WGS) entry which is preliminary data.</text>
</comment>
<organism evidence="2 3">
    <name type="scientific">Halosegnis marinus</name>
    <dbReference type="NCBI Taxonomy" id="3034023"/>
    <lineage>
        <taxon>Archaea</taxon>
        <taxon>Methanobacteriati</taxon>
        <taxon>Methanobacteriota</taxon>
        <taxon>Stenosarchaea group</taxon>
        <taxon>Halobacteria</taxon>
        <taxon>Halobacteriales</taxon>
        <taxon>Natronomonadaceae</taxon>
        <taxon>Halosegnis</taxon>
    </lineage>
</organism>
<reference evidence="2 3" key="1">
    <citation type="journal article" date="2019" name="Int. J. Syst. Evol. Microbiol.">
        <title>The Global Catalogue of Microorganisms (GCM) 10K type strain sequencing project: providing services to taxonomists for standard genome sequencing and annotation.</title>
        <authorList>
            <consortium name="The Broad Institute Genomics Platform"/>
            <consortium name="The Broad Institute Genome Sequencing Center for Infectious Disease"/>
            <person name="Wu L."/>
            <person name="Ma J."/>
        </authorList>
    </citation>
    <scope>NUCLEOTIDE SEQUENCE [LARGE SCALE GENOMIC DNA]</scope>
    <source>
        <strain evidence="2 3">DT85</strain>
    </source>
</reference>
<feature type="transmembrane region" description="Helical" evidence="1">
    <location>
        <begin position="87"/>
        <end position="117"/>
    </location>
</feature>
<gene>
    <name evidence="2" type="ORF">ACFQJ4_10055</name>
</gene>
<keyword evidence="1" id="KW-0812">Transmembrane</keyword>
<proteinExistence type="predicted"/>
<dbReference type="RefSeq" id="WP_276233793.1">
    <property type="nucleotide sequence ID" value="NZ_CP119802.1"/>
</dbReference>
<dbReference type="AlphaFoldDB" id="A0ABD5ZQF4"/>